<gene>
    <name evidence="10" type="ORF">ElyMa_001744300</name>
</gene>
<sequence length="247" mass="27763">MDPDVIPLYKGVNECKIGTGGTQDDTKTLIMDGTDDTYVDQNDFGSNFIRMRLTDGVRELQTVIRDKSTPRNDFIFYADRLIRLVVEEGLNKLPYRKCDVVTPTGQVYEGLRYEKGNCGVSIVRSGEAMEQGLRDCCRSIRIGKILIQSDDDTHDARVVYANLPKDINQRKVLLMYPIMCTGNTVAKALEILQMNNVKEENIILLNLFCTPQSANQLVTKFPGMTILTTEVHPVAPGHFGQKYFGTD</sequence>
<reference evidence="10 11" key="1">
    <citation type="journal article" date="2021" name="Elife">
        <title>Chloroplast acquisition without the gene transfer in kleptoplastic sea slugs, Plakobranchus ocellatus.</title>
        <authorList>
            <person name="Maeda T."/>
            <person name="Takahashi S."/>
            <person name="Yoshida T."/>
            <person name="Shimamura S."/>
            <person name="Takaki Y."/>
            <person name="Nagai Y."/>
            <person name="Toyoda A."/>
            <person name="Suzuki Y."/>
            <person name="Arimoto A."/>
            <person name="Ishii H."/>
            <person name="Satoh N."/>
            <person name="Nishiyama T."/>
            <person name="Hasebe M."/>
            <person name="Maruyama T."/>
            <person name="Minagawa J."/>
            <person name="Obokata J."/>
            <person name="Shigenobu S."/>
        </authorList>
    </citation>
    <scope>NUCLEOTIDE SEQUENCE [LARGE SCALE GENOMIC DNA]</scope>
</reference>
<evidence type="ECO:0000256" key="3">
    <source>
        <dbReference type="ARBA" id="ARBA00009516"/>
    </source>
</evidence>
<dbReference type="EMBL" id="BMAT01003549">
    <property type="protein sequence ID" value="GFR57439.1"/>
    <property type="molecule type" value="Genomic_DNA"/>
</dbReference>
<dbReference type="CDD" id="cd06223">
    <property type="entry name" value="PRTases_typeI"/>
    <property type="match status" value="1"/>
</dbReference>
<accession>A0AAV4E974</accession>
<evidence type="ECO:0000256" key="6">
    <source>
        <dbReference type="ARBA" id="ARBA00023134"/>
    </source>
</evidence>
<dbReference type="GO" id="GO:0005525">
    <property type="term" value="F:GTP binding"/>
    <property type="evidence" value="ECO:0007669"/>
    <property type="project" value="UniProtKB-KW"/>
</dbReference>
<dbReference type="Gene3D" id="3.40.50.2020">
    <property type="match status" value="1"/>
</dbReference>
<evidence type="ECO:0000256" key="2">
    <source>
        <dbReference type="ARBA" id="ARBA00004496"/>
    </source>
</evidence>
<keyword evidence="10" id="KW-0328">Glycosyltransferase</keyword>
<keyword evidence="4" id="KW-0963">Cytoplasm</keyword>
<comment type="caution">
    <text evidence="10">The sequence shown here is derived from an EMBL/GenBank/DDBJ whole genome shotgun (WGS) entry which is preliminary data.</text>
</comment>
<evidence type="ECO:0000256" key="8">
    <source>
        <dbReference type="ARBA" id="ARBA00044193"/>
    </source>
</evidence>
<dbReference type="SUPFAM" id="SSF53271">
    <property type="entry name" value="PRTase-like"/>
    <property type="match status" value="1"/>
</dbReference>
<feature type="domain" description="Phosphoribosyltransferase" evidence="9">
    <location>
        <begin position="57"/>
        <end position="232"/>
    </location>
</feature>
<keyword evidence="11" id="KW-1185">Reference proteome</keyword>
<comment type="subcellular location">
    <subcellularLocation>
        <location evidence="2">Cytoplasm</location>
    </subcellularLocation>
    <subcellularLocation>
        <location evidence="1">Nucleus</location>
    </subcellularLocation>
</comment>
<dbReference type="GO" id="GO:0016757">
    <property type="term" value="F:glycosyltransferase activity"/>
    <property type="evidence" value="ECO:0007669"/>
    <property type="project" value="UniProtKB-KW"/>
</dbReference>
<evidence type="ECO:0000313" key="10">
    <source>
        <dbReference type="EMBL" id="GFR57439.1"/>
    </source>
</evidence>
<evidence type="ECO:0000313" key="11">
    <source>
        <dbReference type="Proteomes" id="UP000762676"/>
    </source>
</evidence>
<evidence type="ECO:0000256" key="1">
    <source>
        <dbReference type="ARBA" id="ARBA00004123"/>
    </source>
</evidence>
<dbReference type="GO" id="GO:0005737">
    <property type="term" value="C:cytoplasm"/>
    <property type="evidence" value="ECO:0007669"/>
    <property type="project" value="UniProtKB-SubCell"/>
</dbReference>
<dbReference type="InterPro" id="IPR029057">
    <property type="entry name" value="PRTase-like"/>
</dbReference>
<keyword evidence="5" id="KW-0547">Nucleotide-binding</keyword>
<comment type="similarity">
    <text evidence="3">Belongs to the UPRTase family.</text>
</comment>
<dbReference type="AlphaFoldDB" id="A0AAV4E974"/>
<evidence type="ECO:0000256" key="7">
    <source>
        <dbReference type="ARBA" id="ARBA00023242"/>
    </source>
</evidence>
<evidence type="ECO:0000259" key="9">
    <source>
        <dbReference type="Pfam" id="PF14681"/>
    </source>
</evidence>
<dbReference type="Proteomes" id="UP000762676">
    <property type="component" value="Unassembled WGS sequence"/>
</dbReference>
<keyword evidence="10" id="KW-0808">Transferase</keyword>
<dbReference type="FunFam" id="3.40.50.2020:FF:000026">
    <property type="entry name" value="Uracil phosphoribosyltransferase homolog"/>
    <property type="match status" value="1"/>
</dbReference>
<dbReference type="GO" id="GO:0005634">
    <property type="term" value="C:nucleus"/>
    <property type="evidence" value="ECO:0007669"/>
    <property type="project" value="UniProtKB-SubCell"/>
</dbReference>
<evidence type="ECO:0000256" key="4">
    <source>
        <dbReference type="ARBA" id="ARBA00022490"/>
    </source>
</evidence>
<proteinExistence type="inferred from homology"/>
<evidence type="ECO:0000256" key="5">
    <source>
        <dbReference type="ARBA" id="ARBA00022741"/>
    </source>
</evidence>
<name>A0AAV4E974_9GAST</name>
<dbReference type="Pfam" id="PF14681">
    <property type="entry name" value="UPRTase"/>
    <property type="match status" value="1"/>
</dbReference>
<organism evidence="10 11">
    <name type="scientific">Elysia marginata</name>
    <dbReference type="NCBI Taxonomy" id="1093978"/>
    <lineage>
        <taxon>Eukaryota</taxon>
        <taxon>Metazoa</taxon>
        <taxon>Spiralia</taxon>
        <taxon>Lophotrochozoa</taxon>
        <taxon>Mollusca</taxon>
        <taxon>Gastropoda</taxon>
        <taxon>Heterobranchia</taxon>
        <taxon>Euthyneura</taxon>
        <taxon>Panpulmonata</taxon>
        <taxon>Sacoglossa</taxon>
        <taxon>Placobranchoidea</taxon>
        <taxon>Plakobranchidae</taxon>
        <taxon>Elysia</taxon>
    </lineage>
</organism>
<protein>
    <recommendedName>
        <fullName evidence="8">Uracil phosphoribosyltransferase homolog</fullName>
    </recommendedName>
</protein>
<keyword evidence="6" id="KW-0342">GTP-binding</keyword>
<dbReference type="InterPro" id="IPR000836">
    <property type="entry name" value="PRTase_dom"/>
</dbReference>
<keyword evidence="7" id="KW-0539">Nucleus</keyword>